<dbReference type="Gene3D" id="1.20.1250.20">
    <property type="entry name" value="MFS general substrate transporter like domains"/>
    <property type="match status" value="2"/>
</dbReference>
<feature type="transmembrane region" description="Helical" evidence="6">
    <location>
        <begin position="878"/>
        <end position="898"/>
    </location>
</feature>
<evidence type="ECO:0000256" key="3">
    <source>
        <dbReference type="ARBA" id="ARBA00022989"/>
    </source>
</evidence>
<feature type="region of interest" description="Disordered" evidence="5">
    <location>
        <begin position="561"/>
        <end position="599"/>
    </location>
</feature>
<dbReference type="Pfam" id="PF00083">
    <property type="entry name" value="Sugar_tr"/>
    <property type="match status" value="2"/>
</dbReference>
<evidence type="ECO:0000256" key="2">
    <source>
        <dbReference type="ARBA" id="ARBA00022692"/>
    </source>
</evidence>
<keyword evidence="2 6" id="KW-0812">Transmembrane</keyword>
<protein>
    <submittedName>
        <fullName evidence="7">Uncharacterized protein</fullName>
    </submittedName>
</protein>
<feature type="region of interest" description="Disordered" evidence="5">
    <location>
        <begin position="1"/>
        <end position="23"/>
    </location>
</feature>
<accession>A0A9D4SZ47</accession>
<organism evidence="7 8">
    <name type="scientific">Rhipicephalus sanguineus</name>
    <name type="common">Brown dog tick</name>
    <name type="synonym">Ixodes sanguineus</name>
    <dbReference type="NCBI Taxonomy" id="34632"/>
    <lineage>
        <taxon>Eukaryota</taxon>
        <taxon>Metazoa</taxon>
        <taxon>Ecdysozoa</taxon>
        <taxon>Arthropoda</taxon>
        <taxon>Chelicerata</taxon>
        <taxon>Arachnida</taxon>
        <taxon>Acari</taxon>
        <taxon>Parasitiformes</taxon>
        <taxon>Ixodida</taxon>
        <taxon>Ixodoidea</taxon>
        <taxon>Ixodidae</taxon>
        <taxon>Rhipicephalinae</taxon>
        <taxon>Rhipicephalus</taxon>
        <taxon>Rhipicephalus</taxon>
    </lineage>
</organism>
<dbReference type="PANTHER" id="PTHR24064">
    <property type="entry name" value="SOLUTE CARRIER FAMILY 22 MEMBER"/>
    <property type="match status" value="1"/>
</dbReference>
<evidence type="ECO:0000313" key="8">
    <source>
        <dbReference type="Proteomes" id="UP000821837"/>
    </source>
</evidence>
<name>A0A9D4SZ47_RHISA</name>
<feature type="transmembrane region" description="Helical" evidence="6">
    <location>
        <begin position="970"/>
        <end position="990"/>
    </location>
</feature>
<keyword evidence="4 6" id="KW-0472">Membrane</keyword>
<evidence type="ECO:0000256" key="4">
    <source>
        <dbReference type="ARBA" id="ARBA00023136"/>
    </source>
</evidence>
<dbReference type="GO" id="GO:0022857">
    <property type="term" value="F:transmembrane transporter activity"/>
    <property type="evidence" value="ECO:0007669"/>
    <property type="project" value="InterPro"/>
</dbReference>
<evidence type="ECO:0000256" key="1">
    <source>
        <dbReference type="ARBA" id="ARBA00004141"/>
    </source>
</evidence>
<proteinExistence type="predicted"/>
<feature type="transmembrane region" description="Helical" evidence="6">
    <location>
        <begin position="462"/>
        <end position="481"/>
    </location>
</feature>
<feature type="transmembrane region" description="Helical" evidence="6">
    <location>
        <begin position="195"/>
        <end position="215"/>
    </location>
</feature>
<dbReference type="Proteomes" id="UP000821837">
    <property type="component" value="Unassembled WGS sequence"/>
</dbReference>
<reference evidence="7" key="1">
    <citation type="journal article" date="2020" name="Cell">
        <title>Large-Scale Comparative Analyses of Tick Genomes Elucidate Their Genetic Diversity and Vector Capacities.</title>
        <authorList>
            <consortium name="Tick Genome and Microbiome Consortium (TIGMIC)"/>
            <person name="Jia N."/>
            <person name="Wang J."/>
            <person name="Shi W."/>
            <person name="Du L."/>
            <person name="Sun Y."/>
            <person name="Zhan W."/>
            <person name="Jiang J.F."/>
            <person name="Wang Q."/>
            <person name="Zhang B."/>
            <person name="Ji P."/>
            <person name="Bell-Sakyi L."/>
            <person name="Cui X.M."/>
            <person name="Yuan T.T."/>
            <person name="Jiang B.G."/>
            <person name="Yang W.F."/>
            <person name="Lam T.T."/>
            <person name="Chang Q.C."/>
            <person name="Ding S.J."/>
            <person name="Wang X.J."/>
            <person name="Zhu J.G."/>
            <person name="Ruan X.D."/>
            <person name="Zhao L."/>
            <person name="Wei J.T."/>
            <person name="Ye R.Z."/>
            <person name="Que T.C."/>
            <person name="Du C.H."/>
            <person name="Zhou Y.H."/>
            <person name="Cheng J.X."/>
            <person name="Dai P.F."/>
            <person name="Guo W.B."/>
            <person name="Han X.H."/>
            <person name="Huang E.J."/>
            <person name="Li L.F."/>
            <person name="Wei W."/>
            <person name="Gao Y.C."/>
            <person name="Liu J.Z."/>
            <person name="Shao H.Z."/>
            <person name="Wang X."/>
            <person name="Wang C.C."/>
            <person name="Yang T.C."/>
            <person name="Huo Q.B."/>
            <person name="Li W."/>
            <person name="Chen H.Y."/>
            <person name="Chen S.E."/>
            <person name="Zhou L.G."/>
            <person name="Ni X.B."/>
            <person name="Tian J.H."/>
            <person name="Sheng Y."/>
            <person name="Liu T."/>
            <person name="Pan Y.S."/>
            <person name="Xia L.Y."/>
            <person name="Li J."/>
            <person name="Zhao F."/>
            <person name="Cao W.C."/>
        </authorList>
    </citation>
    <scope>NUCLEOTIDE SEQUENCE</scope>
    <source>
        <strain evidence="7">Rsan-2018</strain>
    </source>
</reference>
<feature type="compositionally biased region" description="Polar residues" evidence="5">
    <location>
        <begin position="1"/>
        <end position="15"/>
    </location>
</feature>
<feature type="transmembrane region" description="Helical" evidence="6">
    <location>
        <begin position="762"/>
        <end position="782"/>
    </location>
</feature>
<dbReference type="GO" id="GO:0016020">
    <property type="term" value="C:membrane"/>
    <property type="evidence" value="ECO:0007669"/>
    <property type="project" value="UniProtKB-SubCell"/>
</dbReference>
<feature type="transmembrane region" description="Helical" evidence="6">
    <location>
        <begin position="852"/>
        <end position="872"/>
    </location>
</feature>
<keyword evidence="8" id="KW-1185">Reference proteome</keyword>
<feature type="transmembrane region" description="Helical" evidence="6">
    <location>
        <begin position="1029"/>
        <end position="1047"/>
    </location>
</feature>
<sequence>MRELTRPTSRLQGSQVAAALPKEPVDAESQVSLCTLKSSAQQNNASRVTSGAGSPSCAELLPGFVAIDRWDAVQANTYLVLGHGPYQRRVLTCGMVSVTVALFHYLAYRLIGRQVDHWCMAPDNLKFLSAAAWKNLSVPIEADGSYSRCTMYNPPVPLSEEDNRTAVPCHEWTYDIANKADSIVSRFDLVCDRRYLYDLSSLAPIVLSALVAPLLGLASDRAGRKPVMLACAFAQLIATIGCSFSETYSFFVFTRAVIFVATDVTFLNTFILIHEVTGNARRATFTILDTAVPGIIVPPLMHGLSLLEPRWMLAQALPVLGGVMLAAWCCLQEESPAWLIATRHIARAEKAVLLAAKENDVDVAKARTTFTVIKEQLYKLDEDPPNAAPVERVLEAVKTRRRAISALLARFALDATFIGVTISDVTTGISWEVAHVIAFAAYVASICVCIRRYGVRKTLSSLLVILSGFCALKTLTIIAGQHTLTRFVHAGLKVAVSGATAVTFCYTAETFPTAVRNVGISLAHLAGGVGNVVAIAVILLTEPHAGHVFYALQTAEATTPHLPKNASMRELTRPSSRLRENQVTPVLPKEPEDAESQASLCTVKSTAHHNNASRVTSGAASPSCGELLPGFVAIDSWDAVQANTYVVLGHGPYQRRVLTCGMLSVTVVLFHYLAYRLIGRQVDHWCMAPHHLTFLSAAAWKNLSVPMKADGSYSKCTMYDPPVPVSEEENRTAVPCHEWSYDIANKADSIVSRFDLVCDRDYLYDLSSVVPIMASALVAPLLGLVSDRAGRKPVMIACAFAQLFATIGCSFSETYSFFIFTRCLLFVATDVTFLNTFILIHEVTGNAHRTTFTILDTAVPAIIVPPLMHALSLLEPRWMLAQALFVLSGVTLAAWCCLQEESPAWLIATRHIARAGKAVLLAAKENGVDVAKTRTTFTVIKEQLYKLDDDSPNAAPMERVLEAVKTRRRAISALLARFALDATFIGITISDVSTGIFWEGAHVIALAAYVSIICVCIRRCGVRETLSSLLVILSGVCVLETLTIIAGQHTLTRVVHAGLKVAVSGATAVTFCYTAETFPTAVRNVGIGLAHLAGGVGNCHRMTAMSVEGEDVTQQEYEDEAGWRVLKRRGRANERTTLHGAKDEVTHFSSVNAVNNKWSKGQRARQIMAASRMPSLPKEDYKIIVRPRDGFKVTDYGINRPECCVANAAEIPGKELEEDTNKIRFQVQIEVRVGVKTHHQHYRISPNTGGSRIPEHKRNEQHERHRGSLKGELGGRGFLGARGGRGCSSKQN</sequence>
<feature type="transmembrane region" description="Helical" evidence="6">
    <location>
        <begin position="252"/>
        <end position="273"/>
    </location>
</feature>
<keyword evidence="3 6" id="KW-1133">Transmembrane helix</keyword>
<evidence type="ECO:0000313" key="7">
    <source>
        <dbReference type="EMBL" id="KAH7957578.1"/>
    </source>
</evidence>
<feature type="compositionally biased region" description="Gly residues" evidence="5">
    <location>
        <begin position="1272"/>
        <end position="1286"/>
    </location>
</feature>
<feature type="transmembrane region" description="Helical" evidence="6">
    <location>
        <begin position="403"/>
        <end position="423"/>
    </location>
</feature>
<feature type="region of interest" description="Disordered" evidence="5">
    <location>
        <begin position="1238"/>
        <end position="1292"/>
    </location>
</feature>
<comment type="caution">
    <text evidence="7">The sequence shown here is derived from an EMBL/GenBank/DDBJ whole genome shotgun (WGS) entry which is preliminary data.</text>
</comment>
<dbReference type="SUPFAM" id="SSF103473">
    <property type="entry name" value="MFS general substrate transporter"/>
    <property type="match status" value="2"/>
</dbReference>
<feature type="transmembrane region" description="Helical" evidence="6">
    <location>
        <begin position="819"/>
        <end position="840"/>
    </location>
</feature>
<dbReference type="VEuPathDB" id="VectorBase:RSAN_031432"/>
<gene>
    <name evidence="7" type="ORF">HPB52_020377</name>
</gene>
<feature type="transmembrane region" description="Helical" evidence="6">
    <location>
        <begin position="996"/>
        <end position="1017"/>
    </location>
</feature>
<feature type="compositionally biased region" description="Basic and acidic residues" evidence="5">
    <location>
        <begin position="1253"/>
        <end position="1263"/>
    </location>
</feature>
<evidence type="ECO:0000256" key="5">
    <source>
        <dbReference type="SAM" id="MobiDB-lite"/>
    </source>
</evidence>
<feature type="transmembrane region" description="Helical" evidence="6">
    <location>
        <begin position="429"/>
        <end position="450"/>
    </location>
</feature>
<feature type="transmembrane region" description="Helical" evidence="6">
    <location>
        <begin position="487"/>
        <end position="506"/>
    </location>
</feature>
<dbReference type="InterPro" id="IPR005828">
    <property type="entry name" value="MFS_sugar_transport-like"/>
</dbReference>
<comment type="subcellular location">
    <subcellularLocation>
        <location evidence="1">Membrane</location>
        <topology evidence="1">Multi-pass membrane protein</topology>
    </subcellularLocation>
</comment>
<reference evidence="7" key="2">
    <citation type="submission" date="2021-09" db="EMBL/GenBank/DDBJ databases">
        <authorList>
            <person name="Jia N."/>
            <person name="Wang J."/>
            <person name="Shi W."/>
            <person name="Du L."/>
            <person name="Sun Y."/>
            <person name="Zhan W."/>
            <person name="Jiang J."/>
            <person name="Wang Q."/>
            <person name="Zhang B."/>
            <person name="Ji P."/>
            <person name="Sakyi L.B."/>
            <person name="Cui X."/>
            <person name="Yuan T."/>
            <person name="Jiang B."/>
            <person name="Yang W."/>
            <person name="Lam T.T.-Y."/>
            <person name="Chang Q."/>
            <person name="Ding S."/>
            <person name="Wang X."/>
            <person name="Zhu J."/>
            <person name="Ruan X."/>
            <person name="Zhao L."/>
            <person name="Wei J."/>
            <person name="Que T."/>
            <person name="Du C."/>
            <person name="Cheng J."/>
            <person name="Dai P."/>
            <person name="Han X."/>
            <person name="Huang E."/>
            <person name="Gao Y."/>
            <person name="Liu J."/>
            <person name="Shao H."/>
            <person name="Ye R."/>
            <person name="Li L."/>
            <person name="Wei W."/>
            <person name="Wang X."/>
            <person name="Wang C."/>
            <person name="Huo Q."/>
            <person name="Li W."/>
            <person name="Guo W."/>
            <person name="Chen H."/>
            <person name="Chen S."/>
            <person name="Zhou L."/>
            <person name="Zhou L."/>
            <person name="Ni X."/>
            <person name="Tian J."/>
            <person name="Zhou Y."/>
            <person name="Sheng Y."/>
            <person name="Liu T."/>
            <person name="Pan Y."/>
            <person name="Xia L."/>
            <person name="Li J."/>
            <person name="Zhao F."/>
            <person name="Cao W."/>
        </authorList>
    </citation>
    <scope>NUCLEOTIDE SEQUENCE</scope>
    <source>
        <strain evidence="7">Rsan-2018</strain>
        <tissue evidence="7">Larvae</tissue>
    </source>
</reference>
<dbReference type="EMBL" id="JABSTV010001250">
    <property type="protein sequence ID" value="KAH7957578.1"/>
    <property type="molecule type" value="Genomic_DNA"/>
</dbReference>
<dbReference type="InterPro" id="IPR036259">
    <property type="entry name" value="MFS_trans_sf"/>
</dbReference>
<evidence type="ECO:0000256" key="6">
    <source>
        <dbReference type="SAM" id="Phobius"/>
    </source>
</evidence>
<feature type="transmembrane region" description="Helical" evidence="6">
    <location>
        <begin position="518"/>
        <end position="540"/>
    </location>
</feature>